<feature type="transmembrane region" description="Helical" evidence="1">
    <location>
        <begin position="89"/>
        <end position="114"/>
    </location>
</feature>
<dbReference type="RefSeq" id="WP_152572766.1">
    <property type="nucleotide sequence ID" value="NZ_VIKU02000001.1"/>
</dbReference>
<protein>
    <recommendedName>
        <fullName evidence="4">FHA domain-containing protein</fullName>
    </recommendedName>
</protein>
<keyword evidence="1" id="KW-0812">Transmembrane</keyword>
<evidence type="ECO:0000256" key="1">
    <source>
        <dbReference type="SAM" id="Phobius"/>
    </source>
</evidence>
<proteinExistence type="predicted"/>
<keyword evidence="3" id="KW-1185">Reference proteome</keyword>
<gene>
    <name evidence="2" type="ORF">FK220_002870</name>
</gene>
<reference evidence="2" key="2">
    <citation type="submission" date="2020-03" db="EMBL/GenBank/DDBJ databases">
        <title>Flavobacteriaceae bacterium strain TP-CH-4, a member of the family Flavobacteriaceae isolated from a deep-sea seamount.</title>
        <authorList>
            <person name="Zhang D.-C."/>
        </authorList>
    </citation>
    <scope>NUCLEOTIDE SEQUENCE</scope>
    <source>
        <strain evidence="2">TP-CH-4</strain>
    </source>
</reference>
<sequence length="117" mass="13214">MKCAEYYLDNHKIEIHYSLFGTESVFVNGNKISEQRSSLKKPHHFVLGNNRYDIYSKLDIAGPSGKDFQIHKNGAAVSLVNFKSQNSKALLFLIVVLGTATGYVIGLYLFQLYFGDF</sequence>
<evidence type="ECO:0000313" key="2">
    <source>
        <dbReference type="EMBL" id="NHF58269.1"/>
    </source>
</evidence>
<name>A0A967AQD9_9FLAO</name>
<reference evidence="2" key="1">
    <citation type="submission" date="2019-07" db="EMBL/GenBank/DDBJ databases">
        <authorList>
            <person name="De-Chao Zhang Q."/>
        </authorList>
    </citation>
    <scope>NUCLEOTIDE SEQUENCE</scope>
    <source>
        <strain evidence="2">TP-CH-4</strain>
    </source>
</reference>
<dbReference type="Proteomes" id="UP000707206">
    <property type="component" value="Unassembled WGS sequence"/>
</dbReference>
<dbReference type="EMBL" id="VIKU02000001">
    <property type="protein sequence ID" value="NHF58269.1"/>
    <property type="molecule type" value="Genomic_DNA"/>
</dbReference>
<keyword evidence="1" id="KW-0472">Membrane</keyword>
<organism evidence="2 3">
    <name type="scientific">Pelagihabitans pacificus</name>
    <dbReference type="NCBI Taxonomy" id="2696054"/>
    <lineage>
        <taxon>Bacteria</taxon>
        <taxon>Pseudomonadati</taxon>
        <taxon>Bacteroidota</taxon>
        <taxon>Flavobacteriia</taxon>
        <taxon>Flavobacteriales</taxon>
        <taxon>Flavobacteriaceae</taxon>
        <taxon>Pelagihabitans</taxon>
    </lineage>
</organism>
<dbReference type="AlphaFoldDB" id="A0A967AQD9"/>
<keyword evidence="1" id="KW-1133">Transmembrane helix</keyword>
<evidence type="ECO:0000313" key="3">
    <source>
        <dbReference type="Proteomes" id="UP000707206"/>
    </source>
</evidence>
<comment type="caution">
    <text evidence="2">The sequence shown here is derived from an EMBL/GenBank/DDBJ whole genome shotgun (WGS) entry which is preliminary data.</text>
</comment>
<evidence type="ECO:0008006" key="4">
    <source>
        <dbReference type="Google" id="ProtNLM"/>
    </source>
</evidence>
<accession>A0A967AQD9</accession>